<protein>
    <submittedName>
        <fullName evidence="2">Uncharacterized protein</fullName>
    </submittedName>
</protein>
<feature type="region of interest" description="Disordered" evidence="1">
    <location>
        <begin position="1"/>
        <end position="20"/>
    </location>
</feature>
<comment type="caution">
    <text evidence="2">The sequence shown here is derived from an EMBL/GenBank/DDBJ whole genome shotgun (WGS) entry which is preliminary data.</text>
</comment>
<accession>H5U130</accession>
<dbReference type="Proteomes" id="UP000005845">
    <property type="component" value="Unassembled WGS sequence"/>
</dbReference>
<feature type="compositionally biased region" description="Basic residues" evidence="1">
    <location>
        <begin position="105"/>
        <end position="115"/>
    </location>
</feature>
<reference evidence="2 3" key="1">
    <citation type="submission" date="2012-02" db="EMBL/GenBank/DDBJ databases">
        <title>Whole genome shotgun sequence of Gordonia sputi NBRC 100414.</title>
        <authorList>
            <person name="Yoshida I."/>
            <person name="Hosoyama A."/>
            <person name="Tsuchikane K."/>
            <person name="Katsumata H."/>
            <person name="Yamazaki S."/>
            <person name="Fujita N."/>
        </authorList>
    </citation>
    <scope>NUCLEOTIDE SEQUENCE [LARGE SCALE GENOMIC DNA]</scope>
    <source>
        <strain evidence="2 3">NBRC 100414</strain>
    </source>
</reference>
<feature type="region of interest" description="Disordered" evidence="1">
    <location>
        <begin position="48"/>
        <end position="147"/>
    </location>
</feature>
<dbReference type="EMBL" id="BAFC01000065">
    <property type="protein sequence ID" value="GAB39438.1"/>
    <property type="molecule type" value="Genomic_DNA"/>
</dbReference>
<keyword evidence="3" id="KW-1185">Reference proteome</keyword>
<dbReference type="AlphaFoldDB" id="H5U130"/>
<sequence length="147" mass="16522">MVRRRTSSSRGIRRPCRLEETALPQVSGEIPHRSRPLTNDLALPHRIPLARATHGNRDSLDVPRPQTAPIQTPHPRTPHPQMPTTRPARCRGPTETIGVDALRSTSHRWRGRRRPIVPGPRNRVLDAPRLPDPHDSPPRAAQITPDP</sequence>
<evidence type="ECO:0000313" key="3">
    <source>
        <dbReference type="Proteomes" id="UP000005845"/>
    </source>
</evidence>
<feature type="compositionally biased region" description="Basic and acidic residues" evidence="1">
    <location>
        <begin position="123"/>
        <end position="137"/>
    </location>
</feature>
<proteinExistence type="predicted"/>
<feature type="compositionally biased region" description="Basic residues" evidence="1">
    <location>
        <begin position="1"/>
        <end position="15"/>
    </location>
</feature>
<evidence type="ECO:0000313" key="2">
    <source>
        <dbReference type="EMBL" id="GAB39438.1"/>
    </source>
</evidence>
<evidence type="ECO:0000256" key="1">
    <source>
        <dbReference type="SAM" id="MobiDB-lite"/>
    </source>
</evidence>
<name>H5U130_9ACTN</name>
<organism evidence="2 3">
    <name type="scientific">Gordonia sputi NBRC 100414</name>
    <dbReference type="NCBI Taxonomy" id="1089453"/>
    <lineage>
        <taxon>Bacteria</taxon>
        <taxon>Bacillati</taxon>
        <taxon>Actinomycetota</taxon>
        <taxon>Actinomycetes</taxon>
        <taxon>Mycobacteriales</taxon>
        <taxon>Gordoniaceae</taxon>
        <taxon>Gordonia</taxon>
    </lineage>
</organism>
<gene>
    <name evidence="2" type="ORF">GOSPT_065_00550</name>
</gene>